<accession>A0A0D3K831</accession>
<dbReference type="InterPro" id="IPR016024">
    <property type="entry name" value="ARM-type_fold"/>
</dbReference>
<dbReference type="AlphaFoldDB" id="A0A0D3K831"/>
<dbReference type="Gene3D" id="1.25.10.10">
    <property type="entry name" value="Leucine-rich Repeat Variant"/>
    <property type="match status" value="1"/>
</dbReference>
<dbReference type="eggNOG" id="KOG2050">
    <property type="taxonomic scope" value="Eukaryota"/>
</dbReference>
<organism evidence="2 3">
    <name type="scientific">Emiliania huxleyi (strain CCMP1516)</name>
    <dbReference type="NCBI Taxonomy" id="280463"/>
    <lineage>
        <taxon>Eukaryota</taxon>
        <taxon>Haptista</taxon>
        <taxon>Haptophyta</taxon>
        <taxon>Prymnesiophyceae</taxon>
        <taxon>Isochrysidales</taxon>
        <taxon>Noelaerhabdaceae</taxon>
        <taxon>Emiliania</taxon>
    </lineage>
</organism>
<reference evidence="2" key="2">
    <citation type="submission" date="2024-10" db="UniProtKB">
        <authorList>
            <consortium name="EnsemblProtists"/>
        </authorList>
    </citation>
    <scope>IDENTIFICATION</scope>
</reference>
<dbReference type="PANTHER" id="PTHR13389">
    <property type="entry name" value="PUMILIO HOMOLOG 3"/>
    <property type="match status" value="1"/>
</dbReference>
<evidence type="ECO:0000256" key="1">
    <source>
        <dbReference type="SAM" id="MobiDB-lite"/>
    </source>
</evidence>
<sequence length="322" mass="34643">MRSKPAKPAGTAPSTFNRKARRDWTAKKRALSQNDNPENEPEALACPRRRHQTAPRGSKKRKESDAAGDGETGKSKPKKARPAPRTTDPAAELARANRQAAKQRPGRTDPTLLQRAPQACYRSGTDAQRDALMEGVQGAVALSHYGHFFLLAVLRHGSPRHKRAVVSQLAGRVPELVAHAEGSAVLQLAYASAATPSQRTSLYRELWGKDFALLGNRRRAQLALLSQSLTTDPESPGTGAEHDSLGALFAADPSVKPRVLRQMEATLSKAARKGLAVTSIVQRGFADLLEHSDTGQRAVLAGGMPTTHAPSTGGWFADRPAR</sequence>
<proteinExistence type="predicted"/>
<feature type="region of interest" description="Disordered" evidence="1">
    <location>
        <begin position="1"/>
        <end position="112"/>
    </location>
</feature>
<dbReference type="SUPFAM" id="SSF48371">
    <property type="entry name" value="ARM repeat"/>
    <property type="match status" value="1"/>
</dbReference>
<dbReference type="GO" id="GO:0003729">
    <property type="term" value="F:mRNA binding"/>
    <property type="evidence" value="ECO:0007669"/>
    <property type="project" value="TreeGrafter"/>
</dbReference>
<evidence type="ECO:0000313" key="2">
    <source>
        <dbReference type="EnsemblProtists" id="EOD31916"/>
    </source>
</evidence>
<protein>
    <recommendedName>
        <fullName evidence="4">CPL domain-containing protein</fullName>
    </recommendedName>
</protein>
<reference evidence="3" key="1">
    <citation type="journal article" date="2013" name="Nature">
        <title>Pan genome of the phytoplankton Emiliania underpins its global distribution.</title>
        <authorList>
            <person name="Read B.A."/>
            <person name="Kegel J."/>
            <person name="Klute M.J."/>
            <person name="Kuo A."/>
            <person name="Lefebvre S.C."/>
            <person name="Maumus F."/>
            <person name="Mayer C."/>
            <person name="Miller J."/>
            <person name="Monier A."/>
            <person name="Salamov A."/>
            <person name="Young J."/>
            <person name="Aguilar M."/>
            <person name="Claverie J.M."/>
            <person name="Frickenhaus S."/>
            <person name="Gonzalez K."/>
            <person name="Herman E.K."/>
            <person name="Lin Y.C."/>
            <person name="Napier J."/>
            <person name="Ogata H."/>
            <person name="Sarno A.F."/>
            <person name="Shmutz J."/>
            <person name="Schroeder D."/>
            <person name="de Vargas C."/>
            <person name="Verret F."/>
            <person name="von Dassow P."/>
            <person name="Valentin K."/>
            <person name="Van de Peer Y."/>
            <person name="Wheeler G."/>
            <person name="Dacks J.B."/>
            <person name="Delwiche C.F."/>
            <person name="Dyhrman S.T."/>
            <person name="Glockner G."/>
            <person name="John U."/>
            <person name="Richards T."/>
            <person name="Worden A.Z."/>
            <person name="Zhang X."/>
            <person name="Grigoriev I.V."/>
            <person name="Allen A.E."/>
            <person name="Bidle K."/>
            <person name="Borodovsky M."/>
            <person name="Bowler C."/>
            <person name="Brownlee C."/>
            <person name="Cock J.M."/>
            <person name="Elias M."/>
            <person name="Gladyshev V.N."/>
            <person name="Groth M."/>
            <person name="Guda C."/>
            <person name="Hadaegh A."/>
            <person name="Iglesias-Rodriguez M.D."/>
            <person name="Jenkins J."/>
            <person name="Jones B.M."/>
            <person name="Lawson T."/>
            <person name="Leese F."/>
            <person name="Lindquist E."/>
            <person name="Lobanov A."/>
            <person name="Lomsadze A."/>
            <person name="Malik S.B."/>
            <person name="Marsh M.E."/>
            <person name="Mackinder L."/>
            <person name="Mock T."/>
            <person name="Mueller-Roeber B."/>
            <person name="Pagarete A."/>
            <person name="Parker M."/>
            <person name="Probert I."/>
            <person name="Quesneville H."/>
            <person name="Raines C."/>
            <person name="Rensing S.A."/>
            <person name="Riano-Pachon D.M."/>
            <person name="Richier S."/>
            <person name="Rokitta S."/>
            <person name="Shiraiwa Y."/>
            <person name="Soanes D.M."/>
            <person name="van der Giezen M."/>
            <person name="Wahlund T.M."/>
            <person name="Williams B."/>
            <person name="Wilson W."/>
            <person name="Wolfe G."/>
            <person name="Wurch L.L."/>
        </authorList>
    </citation>
    <scope>NUCLEOTIDE SEQUENCE</scope>
</reference>
<dbReference type="HOGENOM" id="CLU_864932_0_0_1"/>
<dbReference type="STRING" id="2903.R1F957"/>
<dbReference type="Proteomes" id="UP000013827">
    <property type="component" value="Unassembled WGS sequence"/>
</dbReference>
<dbReference type="KEGG" id="ehx:EMIHUDRAFT_231146"/>
<feature type="compositionally biased region" description="Basic residues" evidence="1">
    <location>
        <begin position="47"/>
        <end position="61"/>
    </location>
</feature>
<keyword evidence="3" id="KW-1185">Reference proteome</keyword>
<feature type="compositionally biased region" description="Low complexity" evidence="1">
    <location>
        <begin position="83"/>
        <end position="100"/>
    </location>
</feature>
<dbReference type="GO" id="GO:0005730">
    <property type="term" value="C:nucleolus"/>
    <property type="evidence" value="ECO:0007669"/>
    <property type="project" value="TreeGrafter"/>
</dbReference>
<dbReference type="RefSeq" id="XP_005784345.1">
    <property type="nucleotide sequence ID" value="XM_005784288.1"/>
</dbReference>
<dbReference type="InterPro" id="IPR040059">
    <property type="entry name" value="PUM3"/>
</dbReference>
<evidence type="ECO:0008006" key="4">
    <source>
        <dbReference type="Google" id="ProtNLM"/>
    </source>
</evidence>
<dbReference type="EnsemblProtists" id="EOD31916">
    <property type="protein sequence ID" value="EOD31916"/>
    <property type="gene ID" value="EMIHUDRAFT_231146"/>
</dbReference>
<dbReference type="GeneID" id="17277189"/>
<evidence type="ECO:0000313" key="3">
    <source>
        <dbReference type="Proteomes" id="UP000013827"/>
    </source>
</evidence>
<dbReference type="InterPro" id="IPR011989">
    <property type="entry name" value="ARM-like"/>
</dbReference>
<name>A0A0D3K831_EMIH1</name>
<dbReference type="PaxDb" id="2903-EOD31916"/>
<dbReference type="PANTHER" id="PTHR13389:SF0">
    <property type="entry name" value="PUMILIO HOMOLOG 3"/>
    <property type="match status" value="1"/>
</dbReference>
<dbReference type="GO" id="GO:0006417">
    <property type="term" value="P:regulation of translation"/>
    <property type="evidence" value="ECO:0007669"/>
    <property type="project" value="TreeGrafter"/>
</dbReference>